<dbReference type="InterPro" id="IPR001254">
    <property type="entry name" value="Trypsin_dom"/>
</dbReference>
<dbReference type="Gene3D" id="2.40.10.10">
    <property type="entry name" value="Trypsin-like serine proteases"/>
    <property type="match status" value="1"/>
</dbReference>
<keyword evidence="3" id="KW-1185">Reference proteome</keyword>
<accession>A0ABM0JM91</accession>
<dbReference type="Pfam" id="PF00089">
    <property type="entry name" value="Trypsin"/>
    <property type="match status" value="1"/>
</dbReference>
<proteinExistence type="predicted"/>
<evidence type="ECO:0000313" key="4">
    <source>
        <dbReference type="RefSeq" id="XP_005096996.1"/>
    </source>
</evidence>
<dbReference type="RefSeq" id="XP_005096996.1">
    <property type="nucleotide sequence ID" value="XM_005096939.1"/>
</dbReference>
<organism evidence="3 4">
    <name type="scientific">Aplysia californica</name>
    <name type="common">California sea hare</name>
    <dbReference type="NCBI Taxonomy" id="6500"/>
    <lineage>
        <taxon>Eukaryota</taxon>
        <taxon>Metazoa</taxon>
        <taxon>Spiralia</taxon>
        <taxon>Lophotrochozoa</taxon>
        <taxon>Mollusca</taxon>
        <taxon>Gastropoda</taxon>
        <taxon>Heterobranchia</taxon>
        <taxon>Euthyneura</taxon>
        <taxon>Tectipleura</taxon>
        <taxon>Aplysiida</taxon>
        <taxon>Aplysioidea</taxon>
        <taxon>Aplysiidae</taxon>
        <taxon>Aplysia</taxon>
    </lineage>
</organism>
<feature type="chain" id="PRO_5047197794" evidence="1">
    <location>
        <begin position="26"/>
        <end position="302"/>
    </location>
</feature>
<dbReference type="InterPro" id="IPR009003">
    <property type="entry name" value="Peptidase_S1_PA"/>
</dbReference>
<feature type="signal peptide" evidence="1">
    <location>
        <begin position="1"/>
        <end position="25"/>
    </location>
</feature>
<dbReference type="SMART" id="SM00020">
    <property type="entry name" value="Tryp_SPc"/>
    <property type="match status" value="1"/>
</dbReference>
<reference evidence="4" key="1">
    <citation type="submission" date="2025-08" db="UniProtKB">
        <authorList>
            <consortium name="RefSeq"/>
        </authorList>
    </citation>
    <scope>IDENTIFICATION</scope>
</reference>
<gene>
    <name evidence="4" type="primary">LOC101849839</name>
</gene>
<dbReference type="InterPro" id="IPR043504">
    <property type="entry name" value="Peptidase_S1_PA_chymotrypsin"/>
</dbReference>
<protein>
    <submittedName>
        <fullName evidence="4">Kallikrein 1-related peptidase b22-like</fullName>
    </submittedName>
</protein>
<evidence type="ECO:0000313" key="3">
    <source>
        <dbReference type="Proteomes" id="UP000694888"/>
    </source>
</evidence>
<feature type="domain" description="Peptidase S1" evidence="2">
    <location>
        <begin position="73"/>
        <end position="301"/>
    </location>
</feature>
<evidence type="ECO:0000256" key="1">
    <source>
        <dbReference type="SAM" id="SignalP"/>
    </source>
</evidence>
<dbReference type="PANTHER" id="PTHR24260:SF136">
    <property type="entry name" value="GH08193P-RELATED"/>
    <property type="match status" value="1"/>
</dbReference>
<dbReference type="PANTHER" id="PTHR24260">
    <property type="match status" value="1"/>
</dbReference>
<sequence length="302" mass="33449">MSGKRQSYTHFFLFFAVAQLPGLLAFSGTSQILRTAEDLDDLGSSYNTYTFKLDGDKPPPDVEEFPDLNPCAPYIVAVHFLKEEQWYFVCTGILVAKNKVLTASNCVERNKEYRVLVGSDYYFRNPDAVVVPVTKIKRHPEYTKLDSVPKRGFEANNIAMLILEEDVQESERIQILPIAPCVNPEEGEVCFIAGFGVPPVFTSNLVGNPNANLTVISNNECQTRINDLDLNQNIVIKNQHLCTLDDGSNTCFAFSGSGLVCSGHLVGVFGFSTSLCSPGTLQPMGFTRLSSFESYLQFLVNL</sequence>
<dbReference type="PROSITE" id="PS50240">
    <property type="entry name" value="TRYPSIN_DOM"/>
    <property type="match status" value="1"/>
</dbReference>
<name>A0ABM0JM91_APLCA</name>
<dbReference type="SUPFAM" id="SSF50494">
    <property type="entry name" value="Trypsin-like serine proteases"/>
    <property type="match status" value="1"/>
</dbReference>
<dbReference type="Proteomes" id="UP000694888">
    <property type="component" value="Unplaced"/>
</dbReference>
<evidence type="ECO:0000259" key="2">
    <source>
        <dbReference type="PROSITE" id="PS50240"/>
    </source>
</evidence>
<dbReference type="GeneID" id="101849839"/>
<keyword evidence="1" id="KW-0732">Signal</keyword>
<dbReference type="InterPro" id="IPR051333">
    <property type="entry name" value="CLIP_Serine_Protease"/>
</dbReference>